<dbReference type="GeneID" id="20226574"/>
<dbReference type="SMART" id="SM00220">
    <property type="entry name" value="S_TKc"/>
    <property type="match status" value="1"/>
</dbReference>
<dbReference type="Proteomes" id="UP000002729">
    <property type="component" value="Unassembled WGS sequence"/>
</dbReference>
<dbReference type="SUPFAM" id="SSF56112">
    <property type="entry name" value="Protein kinase-like (PK-like)"/>
    <property type="match status" value="1"/>
</dbReference>
<evidence type="ECO:0000256" key="1">
    <source>
        <dbReference type="SAM" id="MobiDB-lite"/>
    </source>
</evidence>
<feature type="compositionally biased region" description="Basic and acidic residues" evidence="1">
    <location>
        <begin position="1482"/>
        <end position="1497"/>
    </location>
</feature>
<feature type="domain" description="Protein kinase" evidence="3">
    <location>
        <begin position="984"/>
        <end position="1386"/>
    </location>
</feature>
<dbReference type="RefSeq" id="XP_009041908.1">
    <property type="nucleotide sequence ID" value="XM_009043660.1"/>
</dbReference>
<dbReference type="InterPro" id="IPR000719">
    <property type="entry name" value="Prot_kinase_dom"/>
</dbReference>
<dbReference type="KEGG" id="aaf:AURANDRAFT_68051"/>
<organism evidence="5">
    <name type="scientific">Aureococcus anophagefferens</name>
    <name type="common">Harmful bloom alga</name>
    <dbReference type="NCBI Taxonomy" id="44056"/>
    <lineage>
        <taxon>Eukaryota</taxon>
        <taxon>Sar</taxon>
        <taxon>Stramenopiles</taxon>
        <taxon>Ochrophyta</taxon>
        <taxon>Pelagophyceae</taxon>
        <taxon>Pelagomonadales</taxon>
        <taxon>Pelagomonadaceae</taxon>
        <taxon>Aureococcus</taxon>
    </lineage>
</organism>
<evidence type="ECO:0000256" key="2">
    <source>
        <dbReference type="SAM" id="SignalP"/>
    </source>
</evidence>
<keyword evidence="5" id="KW-1185">Reference proteome</keyword>
<keyword evidence="2" id="KW-0732">Signal</keyword>
<feature type="compositionally biased region" description="Polar residues" evidence="1">
    <location>
        <begin position="2205"/>
        <end position="2221"/>
    </location>
</feature>
<protein>
    <recommendedName>
        <fullName evidence="3">Protein kinase domain-containing protein</fullName>
    </recommendedName>
</protein>
<feature type="region of interest" description="Disordered" evidence="1">
    <location>
        <begin position="656"/>
        <end position="680"/>
    </location>
</feature>
<dbReference type="Gene3D" id="1.10.510.10">
    <property type="entry name" value="Transferase(Phosphotransferase) domain 1"/>
    <property type="match status" value="1"/>
</dbReference>
<dbReference type="GO" id="GO:0004672">
    <property type="term" value="F:protein kinase activity"/>
    <property type="evidence" value="ECO:0007669"/>
    <property type="project" value="InterPro"/>
</dbReference>
<accession>F0YNB9</accession>
<dbReference type="Gene3D" id="3.40.50.360">
    <property type="match status" value="1"/>
</dbReference>
<dbReference type="OrthoDB" id="194690at2759"/>
<gene>
    <name evidence="4" type="ORF">AURANDRAFT_68051</name>
</gene>
<evidence type="ECO:0000313" key="5">
    <source>
        <dbReference type="Proteomes" id="UP000002729"/>
    </source>
</evidence>
<dbReference type="GO" id="GO:0005524">
    <property type="term" value="F:ATP binding"/>
    <property type="evidence" value="ECO:0007669"/>
    <property type="project" value="InterPro"/>
</dbReference>
<name>F0YNB9_AURAN</name>
<evidence type="ECO:0000313" key="4">
    <source>
        <dbReference type="EMBL" id="EGB03377.1"/>
    </source>
</evidence>
<feature type="compositionally biased region" description="Pro residues" evidence="1">
    <location>
        <begin position="660"/>
        <end position="673"/>
    </location>
</feature>
<dbReference type="SUPFAM" id="SSF52218">
    <property type="entry name" value="Flavoproteins"/>
    <property type="match status" value="1"/>
</dbReference>
<evidence type="ECO:0000259" key="3">
    <source>
        <dbReference type="PROSITE" id="PS50011"/>
    </source>
</evidence>
<feature type="region of interest" description="Disordered" evidence="1">
    <location>
        <begin position="1479"/>
        <end position="1501"/>
    </location>
</feature>
<feature type="region of interest" description="Disordered" evidence="1">
    <location>
        <begin position="478"/>
        <end position="527"/>
    </location>
</feature>
<dbReference type="PROSITE" id="PS50011">
    <property type="entry name" value="PROTEIN_KINASE_DOM"/>
    <property type="match status" value="1"/>
</dbReference>
<feature type="signal peptide" evidence="2">
    <location>
        <begin position="1"/>
        <end position="15"/>
    </location>
</feature>
<dbReference type="InterPro" id="IPR029039">
    <property type="entry name" value="Flavoprotein-like_sf"/>
</dbReference>
<dbReference type="InParanoid" id="F0YNB9"/>
<dbReference type="EMBL" id="GL833173">
    <property type="protein sequence ID" value="EGB03377.1"/>
    <property type="molecule type" value="Genomic_DNA"/>
</dbReference>
<reference evidence="4 5" key="1">
    <citation type="journal article" date="2011" name="Proc. Natl. Acad. Sci. U.S.A.">
        <title>Niche of harmful alga Aureococcus anophagefferens revealed through ecogenomics.</title>
        <authorList>
            <person name="Gobler C.J."/>
            <person name="Berry D.L."/>
            <person name="Dyhrman S.T."/>
            <person name="Wilhelm S.W."/>
            <person name="Salamov A."/>
            <person name="Lobanov A.V."/>
            <person name="Zhang Y."/>
            <person name="Collier J.L."/>
            <person name="Wurch L.L."/>
            <person name="Kustka A.B."/>
            <person name="Dill B.D."/>
            <person name="Shah M."/>
            <person name="VerBerkmoes N.C."/>
            <person name="Kuo A."/>
            <person name="Terry A."/>
            <person name="Pangilinan J."/>
            <person name="Lindquist E.A."/>
            <person name="Lucas S."/>
            <person name="Paulsen I.T."/>
            <person name="Hattenrath-Lehmann T.K."/>
            <person name="Talmage S.C."/>
            <person name="Walker E.A."/>
            <person name="Koch F."/>
            <person name="Burson A.M."/>
            <person name="Marcoval M.A."/>
            <person name="Tang Y.Z."/>
            <person name="Lecleir G.R."/>
            <person name="Coyne K.J."/>
            <person name="Berg G.M."/>
            <person name="Bertrand E.M."/>
            <person name="Saito M.A."/>
            <person name="Gladyshev V.N."/>
            <person name="Grigoriev I.V."/>
        </authorList>
    </citation>
    <scope>NUCLEOTIDE SEQUENCE [LARGE SCALE GENOMIC DNA]</scope>
    <source>
        <strain evidence="5">CCMP 1984</strain>
    </source>
</reference>
<feature type="region of interest" description="Disordered" evidence="1">
    <location>
        <begin position="2205"/>
        <end position="2268"/>
    </location>
</feature>
<proteinExistence type="predicted"/>
<dbReference type="eggNOG" id="ENOG502R1E5">
    <property type="taxonomic scope" value="Eukaryota"/>
</dbReference>
<dbReference type="InterPro" id="IPR011009">
    <property type="entry name" value="Kinase-like_dom_sf"/>
</dbReference>
<feature type="chain" id="PRO_5012971817" description="Protein kinase domain-containing protein" evidence="2">
    <location>
        <begin position="16"/>
        <end position="2268"/>
    </location>
</feature>
<sequence>MRWVVAACAFALASSQNVLVVYTGDSADSTLSVAQAFAAGASRAGASTKLVLASEAAYDDVRDWADVVALGSGVINGNADPTLLEFLRYWSFSDDLSGQVGASFATGGGAAAGLQPVVEELNRALLTFRLVVVGGDDWRASEGAAGVVGGRGWNGTLERAGGQGFRAATVAAALARGRTPDKPANGSAAPPSFGDAWAGAVSANMTSAGYDAGLVIVNFTSACGDPAQQKMKTVYGDFYTVLTRCDLGLEFTIAPASRGGDCASRKIGVDVDARICSACGCPFCVRDTNGSYAHPDASAGLADVLWDAPRAFSREGRRFTAHAGVAVAVGGSDDYSLKYDLAFDDDGHPAFVNISHPLWISTAARVDGFTRDVAGDAFDIPRGCFKCGVGAESLKSTRGKQTQGRGFFRNQGRALIAATAAPTDRSWLGALPGAKKVYGGNAGKKKQPAAKARAPLRTLQTNALATVDEDAWLAPSRKNACATPEEKAPKPRARTTTTMAARESSALFVDSSSDEEPEAKSKGKGLEGAVAAGADEDVAWLREALGAEGFVSFGKRTVRVPRSWRRSRRSRVIGWCEDLGFRCVATAESTILEMSSRAVGELREKLAARGGDAPEPAESPAPPLEVVEAPRAAARPPPPVVERDTTIDLTALLDSMRFKAPPPPPDDAAPPPPADDDADEAADAFDASARGAPSFGDSRRSTTHGEAARLKLARRRSMAQHGLLRRQSSVGGGGGAFGRASGSLAAAFGRTSASRASGSLAPARGSLAPGRGSVALWGVAEDAVAVETAKRGEAAAARVAPRFRGDARRDVVGAWLTGEARRGRCVVEAGAAARGGACVVDVVPSARGGLRAVKVALARDGARGVAVVETEALGTAAALAAAAAAAWPAGLVVRGRDDDYFLPAALVGARLPALATLAASATRLLPGDAWRRVLAFAGDHRGAAAACRDAARAAEAAAAAAAGRLALGGAGGTTRTWASVAAAMPAGRFLSEGAFKRVFAVGDEAVGVADLALLGGDAGAAAEAAKELEISTRLAQLLDRGCCPNFVAARGAFACDAPPGAAWGGAAAKGNRKKKGARWLYARMELCGHGDVEGWLRSLPGGALPDGATLALFFQMCFSLYASRAALGLRHYDVKLLNFLAAPVAAATVARYAVGPAAFDLRLDPALCGAWAKLADFGTSRCDAASLGAHADGSLLTTVENAPADLLVAGDAADFHGFAHDTFSLGLAAVHLFGGCAPYEELMADCTCPAPLRGALAKLWLADGGGFGAVARTCRTVYDDDGAGNPGDASSDDDGVGEPYDRTLFDTLYRFFVLLGAARRADQRRARVRKRFADDAARFDFETGDAPAIARCRARFGENLPLLKAMLAFDAARRPTMRALLLSPLFAPLRATGELRADAVFATFARRDDAAPIPDLKAEVGHVADSAKAAEFARREGSAAFEATRAATVERVIAGREASLAARIAASTARARGAIAAAAAAARDRSPRRDGDARGRGGDAPGLPHAMELMFAAVDAQRHTWAAQREAYLAVATSEREGRREFKATGDDYGAAARAPEARVLQRVADVLRDAAAAGAAAERRARATQNLTAAKEAAGAAALSEVAAAGAAYEARRSGARAAASAAAARAASRAALAAARADARAVVDEVGAARAAAARSYDRAKTAAARSGACAAANRNVTQRYGACRAADPPSDKRRRLQDNVFSASEFLDYDRGGFVAATFDASVFALPGARLLEHWDLRHVGVFNPSVVALPAALRDTLRRSVYPDAYYVATVRHSWEQCFRFDIGHAKWATVGPDRSDAERPGRHTSVVLLDRDLCALGLAAQRFPDPWDARRGDVGWLAEDVRLFAHNAQSPLDSRLIATAVVVHDKSFSDYDQEHFNQSFGVFELVLDVDAKRRPTARYIPLPGEYYGAAARGHAAVTEVRNVGVFDGGDDLDFLLFLGAEAQVSKRLFPIPTRPAVTPLTGYFGKWLHNNVNPLLLKRHGLLLAVGHEHSNERNDEVHRTTSWHTYLHYFLLYNASAPHALLARSPPFCFASLDDPARCDLIQFVSSLSFARPNDDDRRGRGHDLLLGYGINDCRGALVRLPLRAVLDFTASCGLDPTLASLKEIFGVVGAGVGAGAGAGVGAAAAAAADGGGDGGATGAAVGADVGAADGVVGAGVGASVAAMAADEKASIVIAKIALTGNTATPAVIVVIADTSATVESPRSSSTTASTQSVKSALEYPKPSVKGARYHNLASDACAESTARNPEPSKIGSRSSPGRRAR</sequence>